<keyword evidence="14" id="KW-1185">Reference proteome</keyword>
<dbReference type="InterPro" id="IPR015422">
    <property type="entry name" value="PyrdxlP-dep_Trfase_small"/>
</dbReference>
<gene>
    <name evidence="13" type="ORF">E5A73_18415</name>
</gene>
<keyword evidence="4 13" id="KW-0808">Transferase</keyword>
<dbReference type="SMART" id="SM00116">
    <property type="entry name" value="CBS"/>
    <property type="match status" value="2"/>
</dbReference>
<dbReference type="FunFam" id="3.40.640.10:FF:000090">
    <property type="entry name" value="Pyridoxal phosphate-dependent aminotransferase"/>
    <property type="match status" value="1"/>
</dbReference>
<dbReference type="Pfam" id="PF00571">
    <property type="entry name" value="CBS"/>
    <property type="match status" value="2"/>
</dbReference>
<evidence type="ECO:0000256" key="5">
    <source>
        <dbReference type="ARBA" id="ARBA00022898"/>
    </source>
</evidence>
<evidence type="ECO:0000256" key="7">
    <source>
        <dbReference type="ARBA" id="ARBA00051587"/>
    </source>
</evidence>
<keyword evidence="10" id="KW-0129">CBS domain</keyword>
<dbReference type="InterPro" id="IPR000644">
    <property type="entry name" value="CBS_dom"/>
</dbReference>
<dbReference type="Gene3D" id="3.90.1150.10">
    <property type="entry name" value="Aspartate Aminotransferase, domain 1"/>
    <property type="match status" value="1"/>
</dbReference>
<dbReference type="Gene3D" id="3.40.640.10">
    <property type="entry name" value="Type I PLP-dependent aspartate aminotransferase-like (Major domain)"/>
    <property type="match status" value="1"/>
</dbReference>
<dbReference type="GO" id="GO:0030170">
    <property type="term" value="F:pyridoxal phosphate binding"/>
    <property type="evidence" value="ECO:0007669"/>
    <property type="project" value="TreeGrafter"/>
</dbReference>
<dbReference type="OrthoDB" id="9768668at2"/>
<name>A0A4S1X4M0_9SPHN</name>
<reference evidence="13 14" key="1">
    <citation type="submission" date="2019-04" db="EMBL/GenBank/DDBJ databases">
        <title>Sphingomonas psychrotolerans sp. nov., isolated from soil in the Tianshan Mountains, Xinjiang, China.</title>
        <authorList>
            <person name="Luo Y."/>
            <person name="Sheng H."/>
        </authorList>
    </citation>
    <scope>NUCLEOTIDE SEQUENCE [LARGE SCALE GENOMIC DNA]</scope>
    <source>
        <strain evidence="13 14">ZFGT-11</strain>
    </source>
</reference>
<dbReference type="InterPro" id="IPR015421">
    <property type="entry name" value="PyrdxlP-dep_Trfase_major"/>
</dbReference>
<evidence type="ECO:0000256" key="2">
    <source>
        <dbReference type="ARBA" id="ARBA00005125"/>
    </source>
</evidence>
<dbReference type="PROSITE" id="PS51371">
    <property type="entry name" value="CBS"/>
    <property type="match status" value="2"/>
</dbReference>
<evidence type="ECO:0000256" key="10">
    <source>
        <dbReference type="PROSITE-ProRule" id="PRU00703"/>
    </source>
</evidence>
<keyword evidence="5 11" id="KW-0663">Pyridoxal phosphate</keyword>
<dbReference type="EC" id="2.6.1.102" evidence="8"/>
<sequence length="491" mass="53617">MSVDIRAVSVTFDMSFRDALAIMDKGGLGLLLLTDPEGRFVRTVTDGDLRRAFLEGHSLADTLARLTRKSSITVKAGASRREALALMNENSINHLPVLEADGTVLDILNRKEIDDQILLSTPHMGDAERGFIEEAFKTNWIAPLGPNVDAFESEMADHVGSAAGAAVSSGTAAIHLALRLLDVGPGDRVFCSTLTFAASVNPILYQGAEPVFIDSETQSWNMCPAALERAFSSAKAEGWLPKAVIIVNLYGQSADMDPLMAICDRYSVPIVEDAAESLGATYKGRASGTFGRIGIYSFNGNKIITTSGGGMLISDDTALVDRARFLATQARDPAPHYQHSQVGYNYRMSNLLAGVGRGQLKVLEARVAARREIFEMYRAGLDDIEAIEWMPEPEWSFSTRWLTTCTISPSIALPLRDVIDRLAAEFIEVRPVWKPMHLQPVFAQYSLFCSGNAPVSDGLFERGLCLPSGSNLTREQVERTIDTLRDVLPNR</sequence>
<evidence type="ECO:0000256" key="8">
    <source>
        <dbReference type="ARBA" id="ARBA00066317"/>
    </source>
</evidence>
<accession>A0A4S1X4M0</accession>
<evidence type="ECO:0000313" key="13">
    <source>
        <dbReference type="EMBL" id="TGX50385.1"/>
    </source>
</evidence>
<dbReference type="RefSeq" id="WP_135965301.1">
    <property type="nucleotide sequence ID" value="NZ_SRXT01000007.1"/>
</dbReference>
<protein>
    <recommendedName>
        <fullName evidence="9">GDP-perosamine synthase</fullName>
        <ecNumber evidence="8">2.6.1.102</ecNumber>
    </recommendedName>
</protein>
<dbReference type="SUPFAM" id="SSF53383">
    <property type="entry name" value="PLP-dependent transferases"/>
    <property type="match status" value="1"/>
</dbReference>
<dbReference type="Pfam" id="PF01041">
    <property type="entry name" value="DegT_DnrJ_EryC1"/>
    <property type="match status" value="1"/>
</dbReference>
<organism evidence="13 14">
    <name type="scientific">Sphingomonas gei</name>
    <dbReference type="NCBI Taxonomy" id="1395960"/>
    <lineage>
        <taxon>Bacteria</taxon>
        <taxon>Pseudomonadati</taxon>
        <taxon>Pseudomonadota</taxon>
        <taxon>Alphaproteobacteria</taxon>
        <taxon>Sphingomonadales</taxon>
        <taxon>Sphingomonadaceae</taxon>
        <taxon>Sphingomonas</taxon>
    </lineage>
</organism>
<dbReference type="AlphaFoldDB" id="A0A4S1X4M0"/>
<evidence type="ECO:0000313" key="14">
    <source>
        <dbReference type="Proteomes" id="UP000306147"/>
    </source>
</evidence>
<dbReference type="PANTHER" id="PTHR30244">
    <property type="entry name" value="TRANSAMINASE"/>
    <property type="match status" value="1"/>
</dbReference>
<comment type="similarity">
    <text evidence="6 11">Belongs to the DegT/DnrJ/EryC1 family.</text>
</comment>
<proteinExistence type="inferred from homology"/>
<comment type="cofactor">
    <cofactor evidence="1">
        <name>pyridoxal 5'-phosphate</name>
        <dbReference type="ChEBI" id="CHEBI:597326"/>
    </cofactor>
</comment>
<evidence type="ECO:0000256" key="6">
    <source>
        <dbReference type="ARBA" id="ARBA00037999"/>
    </source>
</evidence>
<comment type="caution">
    <text evidence="13">The sequence shown here is derived from an EMBL/GenBank/DDBJ whole genome shotgun (WGS) entry which is preliminary data.</text>
</comment>
<dbReference type="SUPFAM" id="SSF54631">
    <property type="entry name" value="CBS-domain pair"/>
    <property type="match status" value="1"/>
</dbReference>
<evidence type="ECO:0000256" key="3">
    <source>
        <dbReference type="ARBA" id="ARBA00022576"/>
    </source>
</evidence>
<keyword evidence="3 13" id="KW-0032">Aminotransferase</keyword>
<evidence type="ECO:0000259" key="12">
    <source>
        <dbReference type="PROSITE" id="PS51371"/>
    </source>
</evidence>
<dbReference type="EMBL" id="SRXT01000007">
    <property type="protein sequence ID" value="TGX50385.1"/>
    <property type="molecule type" value="Genomic_DNA"/>
</dbReference>
<dbReference type="PANTHER" id="PTHR30244:SF34">
    <property type="entry name" value="DTDP-4-AMINO-4,6-DIDEOXYGALACTOSE TRANSAMINASE"/>
    <property type="match status" value="1"/>
</dbReference>
<evidence type="ECO:0000256" key="4">
    <source>
        <dbReference type="ARBA" id="ARBA00022679"/>
    </source>
</evidence>
<dbReference type="CDD" id="cd00616">
    <property type="entry name" value="AHBA_syn"/>
    <property type="match status" value="1"/>
</dbReference>
<dbReference type="InterPro" id="IPR015424">
    <property type="entry name" value="PyrdxlP-dep_Trfase"/>
</dbReference>
<dbReference type="Gene3D" id="3.10.580.10">
    <property type="entry name" value="CBS-domain"/>
    <property type="match status" value="1"/>
</dbReference>
<dbReference type="GO" id="GO:0102933">
    <property type="term" value="F:GDP-4-dehydro-6-deoxy-D-mannose-4-aminotransferase activity"/>
    <property type="evidence" value="ECO:0007669"/>
    <property type="project" value="UniProtKB-EC"/>
</dbReference>
<dbReference type="InterPro" id="IPR000653">
    <property type="entry name" value="DegT/StrS_aminotransferase"/>
</dbReference>
<evidence type="ECO:0000256" key="1">
    <source>
        <dbReference type="ARBA" id="ARBA00001933"/>
    </source>
</evidence>
<dbReference type="GO" id="GO:0000271">
    <property type="term" value="P:polysaccharide biosynthetic process"/>
    <property type="evidence" value="ECO:0007669"/>
    <property type="project" value="TreeGrafter"/>
</dbReference>
<comment type="catalytic activity">
    <reaction evidence="7">
        <text>GDP-alpha-D-perosamine + 2-oxoglutarate = GDP-4-dehydro-alpha-D-rhamnose + L-glutamate</text>
        <dbReference type="Rhea" id="RHEA:36779"/>
        <dbReference type="ChEBI" id="CHEBI:16810"/>
        <dbReference type="ChEBI" id="CHEBI:29985"/>
        <dbReference type="ChEBI" id="CHEBI:57964"/>
        <dbReference type="ChEBI" id="CHEBI:73996"/>
        <dbReference type="EC" id="2.6.1.102"/>
    </reaction>
</comment>
<feature type="domain" description="CBS" evidence="12">
    <location>
        <begin position="66"/>
        <end position="127"/>
    </location>
</feature>
<dbReference type="Proteomes" id="UP000306147">
    <property type="component" value="Unassembled WGS sequence"/>
</dbReference>
<evidence type="ECO:0000256" key="9">
    <source>
        <dbReference type="ARBA" id="ARBA00074221"/>
    </source>
</evidence>
<feature type="domain" description="CBS" evidence="12">
    <location>
        <begin position="1"/>
        <end position="59"/>
    </location>
</feature>
<dbReference type="InterPro" id="IPR046342">
    <property type="entry name" value="CBS_dom_sf"/>
</dbReference>
<evidence type="ECO:0000256" key="11">
    <source>
        <dbReference type="RuleBase" id="RU004508"/>
    </source>
</evidence>
<comment type="pathway">
    <text evidence="2">Bacterial outer membrane biogenesis; LPS O-antigen biosynthesis.</text>
</comment>